<dbReference type="Proteomes" id="UP000887576">
    <property type="component" value="Unplaced"/>
</dbReference>
<protein>
    <submittedName>
        <fullName evidence="2">Uncharacterized protein</fullName>
    </submittedName>
</protein>
<evidence type="ECO:0000313" key="2">
    <source>
        <dbReference type="WBParaSite" id="JU765_v2.g2046.t1"/>
    </source>
</evidence>
<accession>A0AC34QYJ7</accession>
<evidence type="ECO:0000313" key="1">
    <source>
        <dbReference type="Proteomes" id="UP000887576"/>
    </source>
</evidence>
<dbReference type="WBParaSite" id="JU765_v2.g2046.t1">
    <property type="protein sequence ID" value="JU765_v2.g2046.t1"/>
    <property type="gene ID" value="JU765_v2.g2046"/>
</dbReference>
<reference evidence="2" key="1">
    <citation type="submission" date="2022-11" db="UniProtKB">
        <authorList>
            <consortium name="WormBaseParasite"/>
        </authorList>
    </citation>
    <scope>IDENTIFICATION</scope>
</reference>
<organism evidence="1 2">
    <name type="scientific">Panagrolaimus sp. JU765</name>
    <dbReference type="NCBI Taxonomy" id="591449"/>
    <lineage>
        <taxon>Eukaryota</taxon>
        <taxon>Metazoa</taxon>
        <taxon>Ecdysozoa</taxon>
        <taxon>Nematoda</taxon>
        <taxon>Chromadorea</taxon>
        <taxon>Rhabditida</taxon>
        <taxon>Tylenchina</taxon>
        <taxon>Panagrolaimomorpha</taxon>
        <taxon>Panagrolaimoidea</taxon>
        <taxon>Panagrolaimidae</taxon>
        <taxon>Panagrolaimus</taxon>
    </lineage>
</organism>
<proteinExistence type="predicted"/>
<name>A0AC34QYJ7_9BILA</name>
<sequence length="113" mass="12991">MHSSRNKNIIADVCDEKLAMKMFARGNMKKNKQCTYSQRAPGFSTANAVQFNKFDTPDGWKLDSLPEVFNSFFKESKLVAFMHRENSDLLSTNLLFDNKILVVIIKTKNRVLI</sequence>